<proteinExistence type="predicted"/>
<feature type="compositionally biased region" description="Basic and acidic residues" evidence="1">
    <location>
        <begin position="117"/>
        <end position="128"/>
    </location>
</feature>
<dbReference type="EMBL" id="CAJVPV010002295">
    <property type="protein sequence ID" value="CAG8522920.1"/>
    <property type="molecule type" value="Genomic_DNA"/>
</dbReference>
<feature type="compositionally biased region" description="Polar residues" evidence="1">
    <location>
        <begin position="129"/>
        <end position="145"/>
    </location>
</feature>
<accession>A0A9N9FC66</accession>
<dbReference type="AlphaFoldDB" id="A0A9N9FC66"/>
<evidence type="ECO:0000313" key="3">
    <source>
        <dbReference type="Proteomes" id="UP000789342"/>
    </source>
</evidence>
<organism evidence="2 3">
    <name type="scientific">Acaulospora morrowiae</name>
    <dbReference type="NCBI Taxonomy" id="94023"/>
    <lineage>
        <taxon>Eukaryota</taxon>
        <taxon>Fungi</taxon>
        <taxon>Fungi incertae sedis</taxon>
        <taxon>Mucoromycota</taxon>
        <taxon>Glomeromycotina</taxon>
        <taxon>Glomeromycetes</taxon>
        <taxon>Diversisporales</taxon>
        <taxon>Acaulosporaceae</taxon>
        <taxon>Acaulospora</taxon>
    </lineage>
</organism>
<feature type="region of interest" description="Disordered" evidence="1">
    <location>
        <begin position="117"/>
        <end position="145"/>
    </location>
</feature>
<reference evidence="2" key="1">
    <citation type="submission" date="2021-06" db="EMBL/GenBank/DDBJ databases">
        <authorList>
            <person name="Kallberg Y."/>
            <person name="Tangrot J."/>
            <person name="Rosling A."/>
        </authorList>
    </citation>
    <scope>NUCLEOTIDE SEQUENCE</scope>
    <source>
        <strain evidence="2">CL551</strain>
    </source>
</reference>
<comment type="caution">
    <text evidence="2">The sequence shown here is derived from an EMBL/GenBank/DDBJ whole genome shotgun (WGS) entry which is preliminary data.</text>
</comment>
<evidence type="ECO:0000313" key="2">
    <source>
        <dbReference type="EMBL" id="CAG8522920.1"/>
    </source>
</evidence>
<sequence length="335" mass="38655">MQELTKRYNIFAVFDENKSGALDTKFQWCVECRKKECYGKNCPMKNNYIRKLFGKSENRKGKVVLEFMIIKEDHLRTKTNSQVQESECNDNDISLSKKMNACVSKQKISIKNPVKDLDLNNNEAKSDSESLSYNNNDTSQPKETTNVVTVKKQIIITEGLTKDSILNDKTNMLHADKINHGRYCDATDKSTSWNECPTKLEVHKEKGKKCDDVDSNDEMRLKISDTIKKDILLSENVFYKPSSNTEFHLIILDLDACSIQIEKQTISYDYAWEEMVEKKIAKVELDSKIKKGQNKQTEIILVEKLDILIISEKLLTILQFKSIKTRSIKSELILE</sequence>
<protein>
    <submittedName>
        <fullName evidence="2">15700_t:CDS:1</fullName>
    </submittedName>
</protein>
<gene>
    <name evidence="2" type="ORF">AMORRO_LOCUS4295</name>
</gene>
<dbReference type="Proteomes" id="UP000789342">
    <property type="component" value="Unassembled WGS sequence"/>
</dbReference>
<keyword evidence="3" id="KW-1185">Reference proteome</keyword>
<evidence type="ECO:0000256" key="1">
    <source>
        <dbReference type="SAM" id="MobiDB-lite"/>
    </source>
</evidence>
<name>A0A9N9FC66_9GLOM</name>